<evidence type="ECO:0000313" key="3">
    <source>
        <dbReference type="EMBL" id="MCB5409791.1"/>
    </source>
</evidence>
<feature type="transmembrane region" description="Helical" evidence="1">
    <location>
        <begin position="244"/>
        <end position="262"/>
    </location>
</feature>
<feature type="transmembrane region" description="Helical" evidence="1">
    <location>
        <begin position="12"/>
        <end position="30"/>
    </location>
</feature>
<feature type="transmembrane region" description="Helical" evidence="1">
    <location>
        <begin position="268"/>
        <end position="286"/>
    </location>
</feature>
<sequence length="302" mass="32249">MTAPAQNENRKAAIMMIGAMGAFAFEDLFLKQAAGTMPPGQVLVMNGLIGGFTFVALAFRNREPVFSLRALRGIALVRNLAEAVAAYTYLYALAVVPLALVAALLQATPLVVTAGAALFLGETVGWRRWSAIIAGFIGVLIILDPWSSGFSLTSIALLFSVAALALRDLVTRRLPADLGTMSVSAWGVLASVPAGFALMWTHGTSFAWLDGASWTLLLSAVCFGVIGYYMVIEAMRIGEVSAVAPFRYSRLVFAVILAMIFLGESLTLNVIIGSAVVILSGVYMFARARIRKARLPEEALPR</sequence>
<proteinExistence type="predicted"/>
<feature type="domain" description="EamA" evidence="2">
    <location>
        <begin position="11"/>
        <end position="143"/>
    </location>
</feature>
<gene>
    <name evidence="3" type="ORF">H0485_07220</name>
</gene>
<feature type="transmembrane region" description="Helical" evidence="1">
    <location>
        <begin position="98"/>
        <end position="119"/>
    </location>
</feature>
<evidence type="ECO:0000256" key="1">
    <source>
        <dbReference type="SAM" id="Phobius"/>
    </source>
</evidence>
<reference evidence="3 4" key="1">
    <citation type="submission" date="2020-07" db="EMBL/GenBank/DDBJ databases">
        <title>Pseudogemmobacter sp. nov., isolated from poultry manure in Taiwan.</title>
        <authorList>
            <person name="Lin S.-Y."/>
            <person name="Tang Y.-S."/>
            <person name="Young C.-C."/>
        </authorList>
    </citation>
    <scope>NUCLEOTIDE SEQUENCE [LARGE SCALE GENOMIC DNA]</scope>
    <source>
        <strain evidence="3 4">CC-YST710</strain>
    </source>
</reference>
<dbReference type="PANTHER" id="PTHR22911">
    <property type="entry name" value="ACYL-MALONYL CONDENSING ENZYME-RELATED"/>
    <property type="match status" value="1"/>
</dbReference>
<keyword evidence="4" id="KW-1185">Reference proteome</keyword>
<organism evidence="3 4">
    <name type="scientific">Pseudogemmobacter faecipullorum</name>
    <dbReference type="NCBI Taxonomy" id="2755041"/>
    <lineage>
        <taxon>Bacteria</taxon>
        <taxon>Pseudomonadati</taxon>
        <taxon>Pseudomonadota</taxon>
        <taxon>Alphaproteobacteria</taxon>
        <taxon>Rhodobacterales</taxon>
        <taxon>Paracoccaceae</taxon>
        <taxon>Pseudogemmobacter</taxon>
    </lineage>
</organism>
<dbReference type="Pfam" id="PF00892">
    <property type="entry name" value="EamA"/>
    <property type="match status" value="2"/>
</dbReference>
<evidence type="ECO:0000259" key="2">
    <source>
        <dbReference type="Pfam" id="PF00892"/>
    </source>
</evidence>
<dbReference type="Proteomes" id="UP001198571">
    <property type="component" value="Unassembled WGS sequence"/>
</dbReference>
<feature type="transmembrane region" description="Helical" evidence="1">
    <location>
        <begin position="178"/>
        <end position="200"/>
    </location>
</feature>
<dbReference type="Gene3D" id="1.10.3730.20">
    <property type="match status" value="1"/>
</dbReference>
<feature type="domain" description="EamA" evidence="2">
    <location>
        <begin position="155"/>
        <end position="283"/>
    </location>
</feature>
<dbReference type="InterPro" id="IPR000620">
    <property type="entry name" value="EamA_dom"/>
</dbReference>
<feature type="transmembrane region" description="Helical" evidence="1">
    <location>
        <begin position="212"/>
        <end position="232"/>
    </location>
</feature>
<dbReference type="EMBL" id="JACDXX010000005">
    <property type="protein sequence ID" value="MCB5409791.1"/>
    <property type="molecule type" value="Genomic_DNA"/>
</dbReference>
<keyword evidence="1" id="KW-1133">Transmembrane helix</keyword>
<feature type="transmembrane region" description="Helical" evidence="1">
    <location>
        <begin position="42"/>
        <end position="59"/>
    </location>
</feature>
<dbReference type="InterPro" id="IPR037185">
    <property type="entry name" value="EmrE-like"/>
</dbReference>
<feature type="transmembrane region" description="Helical" evidence="1">
    <location>
        <begin position="126"/>
        <end position="143"/>
    </location>
</feature>
<protein>
    <submittedName>
        <fullName evidence="3">DMT family transporter</fullName>
    </submittedName>
</protein>
<accession>A0ABS8CK73</accession>
<evidence type="ECO:0000313" key="4">
    <source>
        <dbReference type="Proteomes" id="UP001198571"/>
    </source>
</evidence>
<keyword evidence="1" id="KW-0812">Transmembrane</keyword>
<dbReference type="RefSeq" id="WP_226934695.1">
    <property type="nucleotide sequence ID" value="NZ_JACDXX010000005.1"/>
</dbReference>
<keyword evidence="1" id="KW-0472">Membrane</keyword>
<dbReference type="PANTHER" id="PTHR22911:SF135">
    <property type="entry name" value="BLR4310 PROTEIN"/>
    <property type="match status" value="1"/>
</dbReference>
<comment type="caution">
    <text evidence="3">The sequence shown here is derived from an EMBL/GenBank/DDBJ whole genome shotgun (WGS) entry which is preliminary data.</text>
</comment>
<dbReference type="SUPFAM" id="SSF103481">
    <property type="entry name" value="Multidrug resistance efflux transporter EmrE"/>
    <property type="match status" value="2"/>
</dbReference>
<name>A0ABS8CK73_9RHOB</name>